<name>A0A1H0LN46_9CLOT</name>
<feature type="active site" description="Proton acceptor" evidence="8">
    <location>
        <position position="65"/>
    </location>
</feature>
<feature type="binding site" evidence="8">
    <location>
        <position position="66"/>
    </location>
    <ligand>
        <name>Zn(2+)</name>
        <dbReference type="ChEBI" id="CHEBI:29105"/>
        <label>2</label>
        <note>catalytic</note>
    </ligand>
</feature>
<comment type="similarity">
    <text evidence="8">Belongs to the RNase Z family.</text>
</comment>
<feature type="binding site" evidence="8">
    <location>
        <position position="277"/>
    </location>
    <ligand>
        <name>Zn(2+)</name>
        <dbReference type="ChEBI" id="CHEBI:29105"/>
        <label>2</label>
        <note>catalytic</note>
    </ligand>
</feature>
<dbReference type="RefSeq" id="WP_089964857.1">
    <property type="nucleotide sequence ID" value="NZ_CP071376.1"/>
</dbReference>
<comment type="cofactor">
    <cofactor evidence="8">
        <name>Zn(2+)</name>
        <dbReference type="ChEBI" id="CHEBI:29105"/>
    </cofactor>
    <text evidence="8">Binds 2 Zn(2+) ions.</text>
</comment>
<feature type="binding site" evidence="8">
    <location>
        <position position="65"/>
    </location>
    <ligand>
        <name>Zn(2+)</name>
        <dbReference type="ChEBI" id="CHEBI:29105"/>
        <label>2</label>
        <note>catalytic</note>
    </ligand>
</feature>
<dbReference type="InterPro" id="IPR013471">
    <property type="entry name" value="RNase_Z/BN"/>
</dbReference>
<evidence type="ECO:0000256" key="8">
    <source>
        <dbReference type="HAMAP-Rule" id="MF_01818"/>
    </source>
</evidence>
<accession>A0A1H0LN46</accession>
<dbReference type="EC" id="3.1.26.11" evidence="8"/>
<evidence type="ECO:0000256" key="4">
    <source>
        <dbReference type="ARBA" id="ARBA00022723"/>
    </source>
</evidence>
<evidence type="ECO:0000256" key="5">
    <source>
        <dbReference type="ARBA" id="ARBA00022759"/>
    </source>
</evidence>
<dbReference type="STRING" id="94869.SAMN04488529_101136"/>
<keyword evidence="6 8" id="KW-0378">Hydrolase</keyword>
<dbReference type="InterPro" id="IPR036866">
    <property type="entry name" value="RibonucZ/Hydroxyglut_hydro"/>
</dbReference>
<dbReference type="OrthoDB" id="9800940at2"/>
<feature type="binding site" evidence="8">
    <location>
        <position position="150"/>
    </location>
    <ligand>
        <name>Zn(2+)</name>
        <dbReference type="ChEBI" id="CHEBI:29105"/>
        <label>1</label>
        <note>catalytic</note>
    </ligand>
</feature>
<comment type="subunit">
    <text evidence="1 8">Homodimer.</text>
</comment>
<feature type="binding site" evidence="8">
    <location>
        <position position="218"/>
    </location>
    <ligand>
        <name>Zn(2+)</name>
        <dbReference type="ChEBI" id="CHEBI:29105"/>
        <label>1</label>
        <note>catalytic</note>
    </ligand>
</feature>
<keyword evidence="10" id="KW-1185">Reference proteome</keyword>
<dbReference type="Proteomes" id="UP000198597">
    <property type="component" value="Unassembled WGS sequence"/>
</dbReference>
<dbReference type="Gene3D" id="3.60.15.10">
    <property type="entry name" value="Ribonuclease Z/Hydroxyacylglutathione hydrolase-like"/>
    <property type="match status" value="1"/>
</dbReference>
<evidence type="ECO:0000256" key="6">
    <source>
        <dbReference type="ARBA" id="ARBA00022801"/>
    </source>
</evidence>
<feature type="binding site" evidence="8">
    <location>
        <position position="218"/>
    </location>
    <ligand>
        <name>Zn(2+)</name>
        <dbReference type="ChEBI" id="CHEBI:29105"/>
        <label>2</label>
        <note>catalytic</note>
    </ligand>
</feature>
<evidence type="ECO:0000256" key="3">
    <source>
        <dbReference type="ARBA" id="ARBA00022722"/>
    </source>
</evidence>
<dbReference type="GeneID" id="65310238"/>
<dbReference type="AlphaFoldDB" id="A0A1H0LN46"/>
<dbReference type="CDD" id="cd07717">
    <property type="entry name" value="RNaseZ_ZiPD-like_MBL-fold"/>
    <property type="match status" value="1"/>
</dbReference>
<dbReference type="NCBIfam" id="TIGR02651">
    <property type="entry name" value="RNase_Z"/>
    <property type="match status" value="1"/>
</dbReference>
<keyword evidence="7 8" id="KW-0862">Zinc</keyword>
<organism evidence="9 10">
    <name type="scientific">Clostridium gasigenes</name>
    <dbReference type="NCBI Taxonomy" id="94869"/>
    <lineage>
        <taxon>Bacteria</taxon>
        <taxon>Bacillati</taxon>
        <taxon>Bacillota</taxon>
        <taxon>Clostridia</taxon>
        <taxon>Eubacteriales</taxon>
        <taxon>Clostridiaceae</taxon>
        <taxon>Clostridium</taxon>
    </lineage>
</organism>
<keyword evidence="5 8" id="KW-0255">Endonuclease</keyword>
<reference evidence="9 10" key="1">
    <citation type="submission" date="2016-10" db="EMBL/GenBank/DDBJ databases">
        <authorList>
            <person name="de Groot N.N."/>
        </authorList>
    </citation>
    <scope>NUCLEOTIDE SEQUENCE [LARGE SCALE GENOMIC DNA]</scope>
    <source>
        <strain evidence="9 10">DSM 12272</strain>
    </source>
</reference>
<keyword evidence="2 8" id="KW-0819">tRNA processing</keyword>
<comment type="catalytic activity">
    <reaction evidence="8">
        <text>Endonucleolytic cleavage of RNA, removing extra 3' nucleotides from tRNA precursor, generating 3' termini of tRNAs. A 3'-hydroxy group is left at the tRNA terminus and a 5'-phosphoryl group is left at the trailer molecule.</text>
        <dbReference type="EC" id="3.1.26.11"/>
    </reaction>
</comment>
<feature type="binding site" evidence="8">
    <location>
        <position position="63"/>
    </location>
    <ligand>
        <name>Zn(2+)</name>
        <dbReference type="ChEBI" id="CHEBI:29105"/>
        <label>1</label>
        <note>catalytic</note>
    </ligand>
</feature>
<dbReference type="HAMAP" id="MF_01818">
    <property type="entry name" value="RNase_Z_BN"/>
    <property type="match status" value="1"/>
</dbReference>
<gene>
    <name evidence="8" type="primary">rnz</name>
    <name evidence="9" type="ORF">SAMN04488529_101136</name>
</gene>
<dbReference type="EMBL" id="FNJM01000001">
    <property type="protein sequence ID" value="SDO69411.1"/>
    <property type="molecule type" value="Genomic_DNA"/>
</dbReference>
<evidence type="ECO:0000256" key="7">
    <source>
        <dbReference type="ARBA" id="ARBA00022833"/>
    </source>
</evidence>
<keyword evidence="3 8" id="KW-0540">Nuclease</keyword>
<dbReference type="GO" id="GO:0042781">
    <property type="term" value="F:3'-tRNA processing endoribonuclease activity"/>
    <property type="evidence" value="ECO:0007669"/>
    <property type="project" value="UniProtKB-UniRule"/>
</dbReference>
<dbReference type="Pfam" id="PF23023">
    <property type="entry name" value="Anti-Pycsar_Apyc1"/>
    <property type="match status" value="1"/>
</dbReference>
<evidence type="ECO:0000313" key="9">
    <source>
        <dbReference type="EMBL" id="SDO69411.1"/>
    </source>
</evidence>
<comment type="function">
    <text evidence="8">Zinc phosphodiesterase, which displays some tRNA 3'-processing endonuclease activity. Probably involved in tRNA maturation, by removing a 3'-trailer from precursor tRNA.</text>
</comment>
<dbReference type="PANTHER" id="PTHR46018:SF2">
    <property type="entry name" value="ZINC PHOSPHODIESTERASE ELAC PROTEIN 1"/>
    <property type="match status" value="1"/>
</dbReference>
<sequence>MFDIALLGTGGGMPMPNRYLSASLINYRGRKILIDCGEGTQVSMRILGWGFKSIDIICITHGHGDHIVGLPGLLATIGNSGRTEPLTIVGPEGIEEIVNGLRVIAKYLPYEVNIIENPKKVNLKVNKDNMVVVEDNNISDIIINTMEVDHSANCLAYKFSVQRQAKFNIEKAKENNVPKNLWNLLQKGETLEVDGKVYTTNMVLGDNRKGIKLSYVTDTRPIEDIKEFIKDSDLFICEGTYGDDGDIDKAIKNKHMTFREAATLAREGKVKELLLTHFSPAMIEPESFANNATSEFNNSTIGYDRLVKELNFIDD</sequence>
<dbReference type="NCBIfam" id="NF000801">
    <property type="entry name" value="PRK00055.1-3"/>
    <property type="match status" value="1"/>
</dbReference>
<dbReference type="SUPFAM" id="SSF56281">
    <property type="entry name" value="Metallo-hydrolase/oxidoreductase"/>
    <property type="match status" value="1"/>
</dbReference>
<evidence type="ECO:0000313" key="10">
    <source>
        <dbReference type="Proteomes" id="UP000198597"/>
    </source>
</evidence>
<protein>
    <recommendedName>
        <fullName evidence="8">Ribonuclease Z</fullName>
        <shortName evidence="8">RNase Z</shortName>
        <ecNumber evidence="8">3.1.26.11</ecNumber>
    </recommendedName>
    <alternativeName>
        <fullName evidence="8">tRNA 3 endonuclease</fullName>
    </alternativeName>
    <alternativeName>
        <fullName evidence="8">tRNase Z</fullName>
    </alternativeName>
</protein>
<feature type="binding site" evidence="8">
    <location>
        <position position="61"/>
    </location>
    <ligand>
        <name>Zn(2+)</name>
        <dbReference type="ChEBI" id="CHEBI:29105"/>
        <label>1</label>
        <note>catalytic</note>
    </ligand>
</feature>
<evidence type="ECO:0000256" key="2">
    <source>
        <dbReference type="ARBA" id="ARBA00022694"/>
    </source>
</evidence>
<keyword evidence="4 8" id="KW-0479">Metal-binding</keyword>
<dbReference type="PANTHER" id="PTHR46018">
    <property type="entry name" value="ZINC PHOSPHODIESTERASE ELAC PROTEIN 1"/>
    <property type="match status" value="1"/>
</dbReference>
<proteinExistence type="inferred from homology"/>
<dbReference type="GO" id="GO:0008270">
    <property type="term" value="F:zinc ion binding"/>
    <property type="evidence" value="ECO:0007669"/>
    <property type="project" value="UniProtKB-UniRule"/>
</dbReference>
<evidence type="ECO:0000256" key="1">
    <source>
        <dbReference type="ARBA" id="ARBA00011738"/>
    </source>
</evidence>